<evidence type="ECO:0000256" key="1">
    <source>
        <dbReference type="ARBA" id="ARBA00006723"/>
    </source>
</evidence>
<name>A0ABY4CRI6_9BACL</name>
<dbReference type="PANTHER" id="PTHR35530:SF2">
    <property type="entry name" value="BSL4019 PROTEIN"/>
    <property type="match status" value="1"/>
</dbReference>
<organism evidence="5 6">
    <name type="scientific">Fodinisporobacter ferrooxydans</name>
    <dbReference type="NCBI Taxonomy" id="2901836"/>
    <lineage>
        <taxon>Bacteria</taxon>
        <taxon>Bacillati</taxon>
        <taxon>Bacillota</taxon>
        <taxon>Bacilli</taxon>
        <taxon>Bacillales</taxon>
        <taxon>Alicyclobacillaceae</taxon>
        <taxon>Fodinisporobacter</taxon>
    </lineage>
</organism>
<feature type="domain" description="4-oxalocrotonate tautomerase-like" evidence="4">
    <location>
        <begin position="2"/>
        <end position="56"/>
    </location>
</feature>
<keyword evidence="6" id="KW-1185">Reference proteome</keyword>
<protein>
    <recommendedName>
        <fullName evidence="3">Tautomerase</fullName>
        <ecNumber evidence="3">5.3.2.-</ecNumber>
    </recommendedName>
</protein>
<evidence type="ECO:0000313" key="5">
    <source>
        <dbReference type="EMBL" id="UOF92934.1"/>
    </source>
</evidence>
<dbReference type="InterPro" id="IPR004370">
    <property type="entry name" value="4-OT-like_dom"/>
</dbReference>
<dbReference type="InterPro" id="IPR018191">
    <property type="entry name" value="4-OT"/>
</dbReference>
<dbReference type="EC" id="5.3.2.-" evidence="3"/>
<dbReference type="InterPro" id="IPR014347">
    <property type="entry name" value="Tautomerase/MIF_sf"/>
</dbReference>
<dbReference type="NCBIfam" id="TIGR00013">
    <property type="entry name" value="taut"/>
    <property type="match status" value="1"/>
</dbReference>
<dbReference type="SUPFAM" id="SSF55331">
    <property type="entry name" value="Tautomerase/MIF"/>
    <property type="match status" value="1"/>
</dbReference>
<gene>
    <name evidence="5" type="ORF">LSG31_19545</name>
</gene>
<keyword evidence="2 3" id="KW-0413">Isomerase</keyword>
<proteinExistence type="inferred from homology"/>
<dbReference type="Pfam" id="PF01361">
    <property type="entry name" value="Tautomerase"/>
    <property type="match status" value="1"/>
</dbReference>
<dbReference type="Gene3D" id="3.30.429.10">
    <property type="entry name" value="Macrophage Migration Inhibitory Factor"/>
    <property type="match status" value="1"/>
</dbReference>
<evidence type="ECO:0000259" key="4">
    <source>
        <dbReference type="Pfam" id="PF01361"/>
    </source>
</evidence>
<sequence>MPFINVKIAKGRTVEQKQQFVEAITKVAGQILNVKEEWVTVVFDEYERENWATDGTLHSIKFGKGFGKMGTE</sequence>
<reference evidence="5" key="1">
    <citation type="submission" date="2021-12" db="EMBL/GenBank/DDBJ databases">
        <title>Alicyclobacillaceae gen. nov., sp. nov., isolated from chalcocite enrichment system.</title>
        <authorList>
            <person name="Jiang Z."/>
        </authorList>
    </citation>
    <scope>NUCLEOTIDE SEQUENCE</scope>
    <source>
        <strain evidence="5">MYW30-H2</strain>
    </source>
</reference>
<evidence type="ECO:0000313" key="6">
    <source>
        <dbReference type="Proteomes" id="UP000830167"/>
    </source>
</evidence>
<accession>A0ABY4CRI6</accession>
<dbReference type="EMBL" id="CP089291">
    <property type="protein sequence ID" value="UOF92934.1"/>
    <property type="molecule type" value="Genomic_DNA"/>
</dbReference>
<evidence type="ECO:0000256" key="3">
    <source>
        <dbReference type="RuleBase" id="RU362032"/>
    </source>
</evidence>
<comment type="similarity">
    <text evidence="1 3">Belongs to the 4-oxalocrotonate tautomerase family.</text>
</comment>
<evidence type="ECO:0000256" key="2">
    <source>
        <dbReference type="ARBA" id="ARBA00023235"/>
    </source>
</evidence>
<dbReference type="PANTHER" id="PTHR35530">
    <property type="entry name" value="TAUTOMERASE-RELATED"/>
    <property type="match status" value="1"/>
</dbReference>
<dbReference type="Proteomes" id="UP000830167">
    <property type="component" value="Chromosome"/>
</dbReference>